<evidence type="ECO:0000313" key="3">
    <source>
        <dbReference type="Proteomes" id="UP001500618"/>
    </source>
</evidence>
<dbReference type="Pfam" id="PF12728">
    <property type="entry name" value="HTH_17"/>
    <property type="match status" value="1"/>
</dbReference>
<gene>
    <name evidence="2" type="ORF">GCM10009765_55630</name>
</gene>
<reference evidence="3" key="1">
    <citation type="journal article" date="2019" name="Int. J. Syst. Evol. Microbiol.">
        <title>The Global Catalogue of Microorganisms (GCM) 10K type strain sequencing project: providing services to taxonomists for standard genome sequencing and annotation.</title>
        <authorList>
            <consortium name="The Broad Institute Genomics Platform"/>
            <consortium name="The Broad Institute Genome Sequencing Center for Infectious Disease"/>
            <person name="Wu L."/>
            <person name="Ma J."/>
        </authorList>
    </citation>
    <scope>NUCLEOTIDE SEQUENCE [LARGE SCALE GENOMIC DNA]</scope>
    <source>
        <strain evidence="3">JCM 14718</strain>
    </source>
</reference>
<feature type="domain" description="Helix-turn-helix" evidence="1">
    <location>
        <begin position="11"/>
        <end position="57"/>
    </location>
</feature>
<dbReference type="InterPro" id="IPR041657">
    <property type="entry name" value="HTH_17"/>
</dbReference>
<proteinExistence type="predicted"/>
<dbReference type="RefSeq" id="WP_163572104.1">
    <property type="nucleotide sequence ID" value="NZ_BAAANY010000022.1"/>
</dbReference>
<accession>A0ABP4U891</accession>
<evidence type="ECO:0000313" key="2">
    <source>
        <dbReference type="EMBL" id="GAA1699112.1"/>
    </source>
</evidence>
<name>A0ABP4U891_9ACTN</name>
<sequence length="66" mass="7338">MTAATTGQKVLLDVQEAAQMLSMGRTAVFEEIRLGRLKSVKRGRTRLIPVQCIEEFVSLLLSEMGE</sequence>
<dbReference type="Proteomes" id="UP001500618">
    <property type="component" value="Unassembled WGS sequence"/>
</dbReference>
<evidence type="ECO:0000259" key="1">
    <source>
        <dbReference type="Pfam" id="PF12728"/>
    </source>
</evidence>
<protein>
    <recommendedName>
        <fullName evidence="1">Helix-turn-helix domain-containing protein</fullName>
    </recommendedName>
</protein>
<organism evidence="2 3">
    <name type="scientific">Fodinicola feengrottensis</name>
    <dbReference type="NCBI Taxonomy" id="435914"/>
    <lineage>
        <taxon>Bacteria</taxon>
        <taxon>Bacillati</taxon>
        <taxon>Actinomycetota</taxon>
        <taxon>Actinomycetes</taxon>
        <taxon>Mycobacteriales</taxon>
        <taxon>Fodinicola</taxon>
    </lineage>
</organism>
<comment type="caution">
    <text evidence="2">The sequence shown here is derived from an EMBL/GenBank/DDBJ whole genome shotgun (WGS) entry which is preliminary data.</text>
</comment>
<keyword evidence="3" id="KW-1185">Reference proteome</keyword>
<dbReference type="EMBL" id="BAAANY010000022">
    <property type="protein sequence ID" value="GAA1699112.1"/>
    <property type="molecule type" value="Genomic_DNA"/>
</dbReference>